<feature type="compositionally biased region" description="Polar residues" evidence="4">
    <location>
        <begin position="310"/>
        <end position="321"/>
    </location>
</feature>
<evidence type="ECO:0000313" key="6">
    <source>
        <dbReference type="EMBL" id="SFF16784.1"/>
    </source>
</evidence>
<evidence type="ECO:0000256" key="2">
    <source>
        <dbReference type="ARBA" id="ARBA00023125"/>
    </source>
</evidence>
<dbReference type="GO" id="GO:0003700">
    <property type="term" value="F:DNA-binding transcription factor activity"/>
    <property type="evidence" value="ECO:0007669"/>
    <property type="project" value="InterPro"/>
</dbReference>
<feature type="compositionally biased region" description="Low complexity" evidence="4">
    <location>
        <begin position="336"/>
        <end position="355"/>
    </location>
</feature>
<organism evidence="6 7">
    <name type="scientific">Paracidovorax wautersii</name>
    <dbReference type="NCBI Taxonomy" id="1177982"/>
    <lineage>
        <taxon>Bacteria</taxon>
        <taxon>Pseudomonadati</taxon>
        <taxon>Pseudomonadota</taxon>
        <taxon>Betaproteobacteria</taxon>
        <taxon>Burkholderiales</taxon>
        <taxon>Comamonadaceae</taxon>
        <taxon>Paracidovorax</taxon>
    </lineage>
</organism>
<dbReference type="PANTHER" id="PTHR47894:SF1">
    <property type="entry name" value="HTH-TYPE TRANSCRIPTIONAL REGULATOR VQSM"/>
    <property type="match status" value="1"/>
</dbReference>
<name>A0A1I2GG32_9BURK</name>
<dbReference type="EMBL" id="FONX01000015">
    <property type="protein sequence ID" value="SFF16784.1"/>
    <property type="molecule type" value="Genomic_DNA"/>
</dbReference>
<dbReference type="InterPro" id="IPR032687">
    <property type="entry name" value="AraC-type_N"/>
</dbReference>
<dbReference type="Pfam" id="PF12833">
    <property type="entry name" value="HTH_18"/>
    <property type="match status" value="1"/>
</dbReference>
<dbReference type="Gene3D" id="1.10.10.60">
    <property type="entry name" value="Homeodomain-like"/>
    <property type="match status" value="1"/>
</dbReference>
<proteinExistence type="predicted"/>
<evidence type="ECO:0000256" key="3">
    <source>
        <dbReference type="ARBA" id="ARBA00023163"/>
    </source>
</evidence>
<dbReference type="STRING" id="1177982.SAMN04489711_11512"/>
<dbReference type="SUPFAM" id="SSF46689">
    <property type="entry name" value="Homeodomain-like"/>
    <property type="match status" value="1"/>
</dbReference>
<dbReference type="PROSITE" id="PS01124">
    <property type="entry name" value="HTH_ARAC_FAMILY_2"/>
    <property type="match status" value="1"/>
</dbReference>
<dbReference type="GO" id="GO:0000976">
    <property type="term" value="F:transcription cis-regulatory region binding"/>
    <property type="evidence" value="ECO:0007669"/>
    <property type="project" value="TreeGrafter"/>
</dbReference>
<sequence>MPAKRQRQARDEHRADMAPVLLRLLINEAQANGPRPELLLRGSGLEPGDLSSPHLRISYRQYAEVVRRFLAARPALHTGLLLANRINILALGKVALGMLASKNHHEMLDFLVEFQRMAGFAMALSMQRSLPLQQIQVEVAPRFDDPDIEPFLTVFTIAAVNQITRQVLGSNFQAARILLALPRPPDAYEYELALGCRVSFGARTSMLCLPLPPMEIAAAEPSVVERMRELLHASNAQPGFEHGAAVMQIIRRCQDSAPPLAQIAAELNISERTLRRKLREEGLTYRGLINEHRRQRTIALLVQSSTPMAEIASQTGYSSPRSLRRAVNRWTGSGPSSVRRNVSNSSKDGPAATGTAQGGGTAKPAARAHPPASATAARSRSITAPACSRLAADPPPSRTLP</sequence>
<feature type="compositionally biased region" description="Low complexity" evidence="4">
    <location>
        <begin position="362"/>
        <end position="386"/>
    </location>
</feature>
<dbReference type="PANTHER" id="PTHR47894">
    <property type="entry name" value="HTH-TYPE TRANSCRIPTIONAL REGULATOR GADX"/>
    <property type="match status" value="1"/>
</dbReference>
<keyword evidence="3" id="KW-0804">Transcription</keyword>
<dbReference type="Pfam" id="PF12625">
    <property type="entry name" value="Arabinose_bd"/>
    <property type="match status" value="1"/>
</dbReference>
<feature type="region of interest" description="Disordered" evidence="4">
    <location>
        <begin position="310"/>
        <end position="401"/>
    </location>
</feature>
<evidence type="ECO:0000256" key="4">
    <source>
        <dbReference type="SAM" id="MobiDB-lite"/>
    </source>
</evidence>
<dbReference type="GO" id="GO:0005829">
    <property type="term" value="C:cytosol"/>
    <property type="evidence" value="ECO:0007669"/>
    <property type="project" value="TreeGrafter"/>
</dbReference>
<keyword evidence="2 6" id="KW-0238">DNA-binding</keyword>
<dbReference type="InterPro" id="IPR018060">
    <property type="entry name" value="HTH_AraC"/>
</dbReference>
<dbReference type="SMART" id="SM00342">
    <property type="entry name" value="HTH_ARAC"/>
    <property type="match status" value="1"/>
</dbReference>
<feature type="domain" description="HTH araC/xylS-type" evidence="5">
    <location>
        <begin position="244"/>
        <end position="341"/>
    </location>
</feature>
<dbReference type="AlphaFoldDB" id="A0A1I2GG32"/>
<keyword evidence="1" id="KW-0805">Transcription regulation</keyword>
<dbReference type="InterPro" id="IPR009057">
    <property type="entry name" value="Homeodomain-like_sf"/>
</dbReference>
<evidence type="ECO:0000256" key="1">
    <source>
        <dbReference type="ARBA" id="ARBA00023015"/>
    </source>
</evidence>
<evidence type="ECO:0000313" key="7">
    <source>
        <dbReference type="Proteomes" id="UP000199119"/>
    </source>
</evidence>
<gene>
    <name evidence="6" type="ORF">SAMN04489711_11512</name>
</gene>
<protein>
    <submittedName>
        <fullName evidence="6">AraC-type DNA-binding protein</fullName>
    </submittedName>
</protein>
<evidence type="ECO:0000259" key="5">
    <source>
        <dbReference type="PROSITE" id="PS01124"/>
    </source>
</evidence>
<dbReference type="Proteomes" id="UP000199119">
    <property type="component" value="Unassembled WGS sequence"/>
</dbReference>
<accession>A0A1I2GG32</accession>
<keyword evidence="7" id="KW-1185">Reference proteome</keyword>
<reference evidence="7" key="1">
    <citation type="submission" date="2016-10" db="EMBL/GenBank/DDBJ databases">
        <authorList>
            <person name="Varghese N."/>
            <person name="Submissions S."/>
        </authorList>
    </citation>
    <scope>NUCLEOTIDE SEQUENCE [LARGE SCALE GENOMIC DNA]</scope>
    <source>
        <strain evidence="7">DSM 27981</strain>
    </source>
</reference>